<dbReference type="SUPFAM" id="SSF51905">
    <property type="entry name" value="FAD/NAD(P)-binding domain"/>
    <property type="match status" value="2"/>
</dbReference>
<dbReference type="EMBL" id="QLIX01000025">
    <property type="protein sequence ID" value="RAI56171.1"/>
    <property type="molecule type" value="Genomic_DNA"/>
</dbReference>
<organism evidence="2 3">
    <name type="scientific">Roseicella frigidaeris</name>
    <dbReference type="NCBI Taxonomy" id="2230885"/>
    <lineage>
        <taxon>Bacteria</taxon>
        <taxon>Pseudomonadati</taxon>
        <taxon>Pseudomonadota</taxon>
        <taxon>Alphaproteobacteria</taxon>
        <taxon>Acetobacterales</taxon>
        <taxon>Roseomonadaceae</taxon>
        <taxon>Roseicella</taxon>
    </lineage>
</organism>
<dbReference type="AlphaFoldDB" id="A0A327LYZ9"/>
<dbReference type="RefSeq" id="WP_111472053.1">
    <property type="nucleotide sequence ID" value="NZ_QLIX01000025.1"/>
</dbReference>
<proteinExistence type="predicted"/>
<keyword evidence="1" id="KW-0560">Oxidoreductase</keyword>
<keyword evidence="3" id="KW-1185">Reference proteome</keyword>
<sequence>MNIMTRETLPPEAAAGAWITALGEALERQDAAAAARLFLPEGHWRDILAFDWTITTVSGAPAVEARLRARLPATRPGGLRLAPGRTAPRQVERVGRGVIECFLAFETAVGTAEGVARLVPDEGGPGGVRAWILATALQGLRGHEDLSLRQQASEKDYSRDFGGPNWADKRAAARAYADRDPAVLVIGCGQAGLGIAARLGALGVDTLVIDREARVGDNWRRRYHSLTLHNEVHVNHLPYMPFPPTWPVFIPKDMLANWFEAYVEAMELNVWTSTELAAGRWDEAAGRWQVTLRQADGGERVMRPRHLVFAAGVSGIPIMPELPGLAEFRGTVLHSGAYTDGAAWKGQPAIVLGTGNSGHDVAQDLYASGAQVSMIQRSPTHIVSVQEAQRVYATYAEGLPTGDCDLLATALSYPELKRAYQMMTAISKEMDRPLLERLAARGFRLSDGIEGCGFQMLYLQRGGGYYFNVGCSDLIAEGEIGLVQWEEVERFVPDGLRLKDGRVIPAALLVMATGYRNQQEVVRRALGDAIADRIGPVWGFDAGGELRNMWRETPQPGLWFTAGSLAQCRIYSHYLALQIKAREVGLVE</sequence>
<dbReference type="GO" id="GO:0050660">
    <property type="term" value="F:flavin adenine dinucleotide binding"/>
    <property type="evidence" value="ECO:0007669"/>
    <property type="project" value="TreeGrafter"/>
</dbReference>
<protein>
    <submittedName>
        <fullName evidence="2">Monooxygenase</fullName>
    </submittedName>
</protein>
<evidence type="ECO:0000313" key="3">
    <source>
        <dbReference type="Proteomes" id="UP000249065"/>
    </source>
</evidence>
<comment type="caution">
    <text evidence="2">The sequence shown here is derived from an EMBL/GenBank/DDBJ whole genome shotgun (WGS) entry which is preliminary data.</text>
</comment>
<dbReference type="Proteomes" id="UP000249065">
    <property type="component" value="Unassembled WGS sequence"/>
</dbReference>
<dbReference type="PANTHER" id="PTHR43539:SF68">
    <property type="entry name" value="FLAVIN-BINDING MONOOXYGENASE-LIKE PROTEIN (AFU_ORTHOLOGUE AFUA_4G09220)"/>
    <property type="match status" value="1"/>
</dbReference>
<dbReference type="Pfam" id="PF13738">
    <property type="entry name" value="Pyr_redox_3"/>
    <property type="match status" value="1"/>
</dbReference>
<dbReference type="InterPro" id="IPR036188">
    <property type="entry name" value="FAD/NAD-bd_sf"/>
</dbReference>
<dbReference type="GO" id="GO:0004497">
    <property type="term" value="F:monooxygenase activity"/>
    <property type="evidence" value="ECO:0007669"/>
    <property type="project" value="UniProtKB-KW"/>
</dbReference>
<evidence type="ECO:0000256" key="1">
    <source>
        <dbReference type="ARBA" id="ARBA00023002"/>
    </source>
</evidence>
<keyword evidence="2" id="KW-0503">Monooxygenase</keyword>
<name>A0A327LYZ9_9PROT</name>
<dbReference type="InterPro" id="IPR050982">
    <property type="entry name" value="Auxin_biosynth/cation_transpt"/>
</dbReference>
<gene>
    <name evidence="2" type="ORF">DOO78_22070</name>
</gene>
<accession>A0A327LYZ9</accession>
<reference evidence="3" key="1">
    <citation type="submission" date="2018-06" db="EMBL/GenBank/DDBJ databases">
        <authorList>
            <person name="Khan S.A."/>
        </authorList>
    </citation>
    <scope>NUCLEOTIDE SEQUENCE [LARGE SCALE GENOMIC DNA]</scope>
    <source>
        <strain evidence="3">DB-1506</strain>
    </source>
</reference>
<dbReference type="Gene3D" id="3.50.50.60">
    <property type="entry name" value="FAD/NAD(P)-binding domain"/>
    <property type="match status" value="1"/>
</dbReference>
<dbReference type="OrthoDB" id="9808049at2"/>
<dbReference type="PANTHER" id="PTHR43539">
    <property type="entry name" value="FLAVIN-BINDING MONOOXYGENASE-LIKE PROTEIN (AFU_ORTHOLOGUE AFUA_4G09220)"/>
    <property type="match status" value="1"/>
</dbReference>
<evidence type="ECO:0000313" key="2">
    <source>
        <dbReference type="EMBL" id="RAI56171.1"/>
    </source>
</evidence>